<dbReference type="InterPro" id="IPR027417">
    <property type="entry name" value="P-loop_NTPase"/>
</dbReference>
<dbReference type="GO" id="GO:0016887">
    <property type="term" value="F:ATP hydrolysis activity"/>
    <property type="evidence" value="ECO:0007669"/>
    <property type="project" value="InterPro"/>
</dbReference>
<comment type="similarity">
    <text evidence="2">Belongs to the ABC transporter superfamily.</text>
</comment>
<dbReference type="InterPro" id="IPR003439">
    <property type="entry name" value="ABC_transporter-like_ATP-bd"/>
</dbReference>
<dbReference type="PROSITE" id="PS50893">
    <property type="entry name" value="ABC_TRANSPORTER_2"/>
    <property type="match status" value="1"/>
</dbReference>
<dbReference type="AlphaFoldDB" id="A0A101HPT8"/>
<evidence type="ECO:0000256" key="7">
    <source>
        <dbReference type="ARBA" id="ARBA00022970"/>
    </source>
</evidence>
<dbReference type="PROSITE" id="PS00211">
    <property type="entry name" value="ABC_TRANSPORTER_1"/>
    <property type="match status" value="1"/>
</dbReference>
<dbReference type="PATRIC" id="fig|1184387.3.peg.1136"/>
<keyword evidence="8" id="KW-0472">Membrane</keyword>
<comment type="caution">
    <text evidence="10">The sequence shown here is derived from an EMBL/GenBank/DDBJ whole genome shotgun (WGS) entry which is preliminary data.</text>
</comment>
<dbReference type="PIRSF" id="PIRSF039085">
    <property type="entry name" value="ABC_ATPase_HisP"/>
    <property type="match status" value="1"/>
</dbReference>
<accession>A0A101HPT8</accession>
<dbReference type="InterPro" id="IPR030679">
    <property type="entry name" value="ABC_ATPase_HisP-typ"/>
</dbReference>
<dbReference type="FunFam" id="3.40.50.300:FF:000020">
    <property type="entry name" value="Amino acid ABC transporter ATP-binding component"/>
    <property type="match status" value="1"/>
</dbReference>
<evidence type="ECO:0000256" key="4">
    <source>
        <dbReference type="ARBA" id="ARBA00022475"/>
    </source>
</evidence>
<dbReference type="SUPFAM" id="SSF52540">
    <property type="entry name" value="P-loop containing nucleoside triphosphate hydrolases"/>
    <property type="match status" value="1"/>
</dbReference>
<keyword evidence="3" id="KW-0813">Transport</keyword>
<evidence type="ECO:0000256" key="2">
    <source>
        <dbReference type="ARBA" id="ARBA00005417"/>
    </source>
</evidence>
<sequence>MTNDKVVLRVENLKKSFGDNEVLKGVSFEMKEGETKVIIGPSGTGKSTLLACINMLVSPIEGRIWLESEEITSAKNINKIRQEIGFVFQDFGLFNHLTALRNVMVGLTKVKKMEKSAAKDLAMEELKRVGLEKEAELYPAQLSGGQKQRVGIARALAMQPKIILFDEPTSALDPELIGEVLSVMKNLAESGMTMLVVTHEMGFARTVSDEIIFMEHGHIVEQSSPEEMFKNPKNPRTKEFLFKLNELYGE</sequence>
<dbReference type="Gene3D" id="3.40.50.300">
    <property type="entry name" value="P-loop containing nucleotide triphosphate hydrolases"/>
    <property type="match status" value="1"/>
</dbReference>
<reference evidence="11" key="1">
    <citation type="journal article" date="2015" name="MBio">
        <title>Genome-Resolved Metagenomic Analysis Reveals Roles for Candidate Phyla and Other Microbial Community Members in Biogeochemical Transformations in Oil Reservoirs.</title>
        <authorList>
            <person name="Hu P."/>
            <person name="Tom L."/>
            <person name="Singh A."/>
            <person name="Thomas B.C."/>
            <person name="Baker B.J."/>
            <person name="Piceno Y.M."/>
            <person name="Andersen G.L."/>
            <person name="Banfield J.F."/>
        </authorList>
    </citation>
    <scope>NUCLEOTIDE SEQUENCE [LARGE SCALE GENOMIC DNA]</scope>
</reference>
<dbReference type="Pfam" id="PF00005">
    <property type="entry name" value="ABC_tran"/>
    <property type="match status" value="1"/>
</dbReference>
<keyword evidence="5" id="KW-0547">Nucleotide-binding</keyword>
<dbReference type="GO" id="GO:0005524">
    <property type="term" value="F:ATP binding"/>
    <property type="evidence" value="ECO:0007669"/>
    <property type="project" value="UniProtKB-KW"/>
</dbReference>
<dbReference type="SMART" id="SM00382">
    <property type="entry name" value="AAA"/>
    <property type="match status" value="1"/>
</dbReference>
<dbReference type="GO" id="GO:0015424">
    <property type="term" value="F:ABC-type amino acid transporter activity"/>
    <property type="evidence" value="ECO:0007669"/>
    <property type="project" value="InterPro"/>
</dbReference>
<keyword evidence="4" id="KW-1003">Cell membrane</keyword>
<dbReference type="EMBL" id="LGGP01000107">
    <property type="protein sequence ID" value="KUK80825.1"/>
    <property type="molecule type" value="Genomic_DNA"/>
</dbReference>
<evidence type="ECO:0000313" key="10">
    <source>
        <dbReference type="EMBL" id="KUK80825.1"/>
    </source>
</evidence>
<gene>
    <name evidence="10" type="ORF">XD94_0748</name>
</gene>
<keyword evidence="6" id="KW-0067">ATP-binding</keyword>
<dbReference type="InterPro" id="IPR050086">
    <property type="entry name" value="MetN_ABC_transporter-like"/>
</dbReference>
<comment type="subcellular location">
    <subcellularLocation>
        <location evidence="1">Cell membrane</location>
        <topology evidence="1">Peripheral membrane protein</topology>
    </subcellularLocation>
</comment>
<dbReference type="CDD" id="cd03262">
    <property type="entry name" value="ABC_HisP_GlnQ"/>
    <property type="match status" value="1"/>
</dbReference>
<dbReference type="PANTHER" id="PTHR43166">
    <property type="entry name" value="AMINO ACID IMPORT ATP-BINDING PROTEIN"/>
    <property type="match status" value="1"/>
</dbReference>
<feature type="domain" description="ABC transporter" evidence="9">
    <location>
        <begin position="8"/>
        <end position="241"/>
    </location>
</feature>
<evidence type="ECO:0000256" key="3">
    <source>
        <dbReference type="ARBA" id="ARBA00022448"/>
    </source>
</evidence>
<dbReference type="InterPro" id="IPR017871">
    <property type="entry name" value="ABC_transporter-like_CS"/>
</dbReference>
<organism evidence="10 11">
    <name type="scientific">Mesotoga prima</name>
    <dbReference type="NCBI Taxonomy" id="1184387"/>
    <lineage>
        <taxon>Bacteria</taxon>
        <taxon>Thermotogati</taxon>
        <taxon>Thermotogota</taxon>
        <taxon>Thermotogae</taxon>
        <taxon>Kosmotogales</taxon>
        <taxon>Kosmotogaceae</taxon>
        <taxon>Mesotoga</taxon>
    </lineage>
</organism>
<protein>
    <submittedName>
        <fullName evidence="10">ABC-type polar amino acid transport system, ATPase component</fullName>
    </submittedName>
</protein>
<dbReference type="GO" id="GO:0005886">
    <property type="term" value="C:plasma membrane"/>
    <property type="evidence" value="ECO:0007669"/>
    <property type="project" value="UniProtKB-SubCell"/>
</dbReference>
<evidence type="ECO:0000256" key="8">
    <source>
        <dbReference type="ARBA" id="ARBA00023136"/>
    </source>
</evidence>
<evidence type="ECO:0000256" key="1">
    <source>
        <dbReference type="ARBA" id="ARBA00004202"/>
    </source>
</evidence>
<dbReference type="Proteomes" id="UP000054092">
    <property type="component" value="Unassembled WGS sequence"/>
</dbReference>
<dbReference type="InterPro" id="IPR003593">
    <property type="entry name" value="AAA+_ATPase"/>
</dbReference>
<dbReference type="PANTHER" id="PTHR43166:SF9">
    <property type="entry name" value="GLUTAMATE_ASPARTATE IMPORT ATP-BINDING PROTEIN GLTL"/>
    <property type="match status" value="1"/>
</dbReference>
<evidence type="ECO:0000256" key="5">
    <source>
        <dbReference type="ARBA" id="ARBA00022741"/>
    </source>
</evidence>
<evidence type="ECO:0000256" key="6">
    <source>
        <dbReference type="ARBA" id="ARBA00022840"/>
    </source>
</evidence>
<evidence type="ECO:0000259" key="9">
    <source>
        <dbReference type="PROSITE" id="PS50893"/>
    </source>
</evidence>
<evidence type="ECO:0000313" key="11">
    <source>
        <dbReference type="Proteomes" id="UP000054092"/>
    </source>
</evidence>
<proteinExistence type="inferred from homology"/>
<name>A0A101HPT8_9BACT</name>
<keyword evidence="7" id="KW-0029">Amino-acid transport</keyword>